<name>B2T9S0_PARPJ</name>
<dbReference type="eggNOG" id="COG4961">
    <property type="taxonomic scope" value="Bacteria"/>
</dbReference>
<feature type="transmembrane region" description="Helical" evidence="1">
    <location>
        <begin position="33"/>
        <end position="56"/>
    </location>
</feature>
<dbReference type="KEGG" id="bpy:Bphyt_6880"/>
<dbReference type="Proteomes" id="UP000001739">
    <property type="component" value="Chromosome 2"/>
</dbReference>
<dbReference type="Pfam" id="PF07811">
    <property type="entry name" value="TadE"/>
    <property type="match status" value="1"/>
</dbReference>
<dbReference type="STRING" id="398527.Bphyt_6880"/>
<evidence type="ECO:0000259" key="2">
    <source>
        <dbReference type="Pfam" id="PF07811"/>
    </source>
</evidence>
<evidence type="ECO:0000313" key="3">
    <source>
        <dbReference type="EMBL" id="ACD21172.1"/>
    </source>
</evidence>
<proteinExistence type="predicted"/>
<protein>
    <submittedName>
        <fullName evidence="3">TadE family protein</fullName>
    </submittedName>
</protein>
<keyword evidence="1" id="KW-0812">Transmembrane</keyword>
<reference evidence="3 4" key="1">
    <citation type="journal article" date="2011" name="J. Bacteriol.">
        <title>Complete genome sequence of the plant growth-promoting endophyte Burkholderia phytofirmans strain PsJN.</title>
        <authorList>
            <person name="Weilharter A."/>
            <person name="Mitter B."/>
            <person name="Shin M.V."/>
            <person name="Chain P.S."/>
            <person name="Nowak J."/>
            <person name="Sessitsch A."/>
        </authorList>
    </citation>
    <scope>NUCLEOTIDE SEQUENCE [LARGE SCALE GENOMIC DNA]</scope>
    <source>
        <strain evidence="4">DSM 17436 / LMG 22146 / PsJN</strain>
    </source>
</reference>
<evidence type="ECO:0000313" key="4">
    <source>
        <dbReference type="Proteomes" id="UP000001739"/>
    </source>
</evidence>
<dbReference type="InterPro" id="IPR012495">
    <property type="entry name" value="TadE-like_dom"/>
</dbReference>
<gene>
    <name evidence="3" type="ordered locus">Bphyt_6880</name>
</gene>
<dbReference type="EMBL" id="CP001053">
    <property type="protein sequence ID" value="ACD21172.1"/>
    <property type="molecule type" value="Genomic_DNA"/>
</dbReference>
<dbReference type="AlphaFoldDB" id="B2T9S0"/>
<keyword evidence="1" id="KW-0472">Membrane</keyword>
<feature type="domain" description="TadE-like" evidence="2">
    <location>
        <begin position="29"/>
        <end position="71"/>
    </location>
</feature>
<organism evidence="3 4">
    <name type="scientific">Paraburkholderia phytofirmans (strain DSM 17436 / LMG 22146 / PsJN)</name>
    <name type="common">Burkholderia phytofirmans</name>
    <dbReference type="NCBI Taxonomy" id="398527"/>
    <lineage>
        <taxon>Bacteria</taxon>
        <taxon>Pseudomonadati</taxon>
        <taxon>Pseudomonadota</taxon>
        <taxon>Betaproteobacteria</taxon>
        <taxon>Burkholderiales</taxon>
        <taxon>Burkholderiaceae</taxon>
        <taxon>Paraburkholderia</taxon>
    </lineage>
</organism>
<sequence length="278" mass="30149">MNRSFCTLRRIRKHRARQFGHARKTRQSGQSMAEFIIVAPALLFVCFGIVQFVLLYQAKSTLDVAVLEAAREGAVNNGSMQSMRSGLARGLAPLYARQADAGGVAAALASANADAANFSSITVLNPTPAAILDYARPRYYADLAATYTEIPNDSLMYRDSSVPPNATSHMNVQDANLLKIHVHYCYDMYVPLVNKVIYYAANVIGVIGTGGLLTREPVGTNPDPYGYPKNGDYLCKVKLVDGIATGRWPISLDSEAMVRMQSPLRASALNDSPNPTGN</sequence>
<accession>B2T9S0</accession>
<keyword evidence="1" id="KW-1133">Transmembrane helix</keyword>
<dbReference type="HOGENOM" id="CLU_092012_0_0_4"/>
<evidence type="ECO:0000256" key="1">
    <source>
        <dbReference type="SAM" id="Phobius"/>
    </source>
</evidence>